<dbReference type="GO" id="GO:0006152">
    <property type="term" value="P:purine nucleoside catabolic process"/>
    <property type="evidence" value="ECO:0007669"/>
    <property type="project" value="TreeGrafter"/>
</dbReference>
<feature type="compositionally biased region" description="Polar residues" evidence="5">
    <location>
        <begin position="18"/>
        <end position="38"/>
    </location>
</feature>
<dbReference type="PANTHER" id="PTHR11079">
    <property type="entry name" value="CYTOSINE DEAMINASE FAMILY MEMBER"/>
    <property type="match status" value="1"/>
</dbReference>
<dbReference type="PROSITE" id="PS51747">
    <property type="entry name" value="CYT_DCMP_DEAMINASES_2"/>
    <property type="match status" value="1"/>
</dbReference>
<dbReference type="InterPro" id="IPR016192">
    <property type="entry name" value="APOBEC/CMP_deaminase_Zn-bd"/>
</dbReference>
<keyword evidence="3" id="KW-0378">Hydrolase</keyword>
<dbReference type="CDD" id="cd01285">
    <property type="entry name" value="nucleoside_deaminase"/>
    <property type="match status" value="1"/>
</dbReference>
<feature type="domain" description="CMP/dCMP-type deaminase" evidence="6">
    <location>
        <begin position="55"/>
        <end position="170"/>
    </location>
</feature>
<dbReference type="Pfam" id="PF00383">
    <property type="entry name" value="dCMP_cyt_deam_1"/>
    <property type="match status" value="1"/>
</dbReference>
<keyword evidence="4" id="KW-0862">Zinc</keyword>
<dbReference type="PROSITE" id="PS00903">
    <property type="entry name" value="CYT_DCMP_DEAMINASES_1"/>
    <property type="match status" value="1"/>
</dbReference>
<dbReference type="AlphaFoldDB" id="A0A7S3YTA2"/>
<protein>
    <recommendedName>
        <fullName evidence="6">CMP/dCMP-type deaminase domain-containing protein</fullName>
    </recommendedName>
</protein>
<evidence type="ECO:0000256" key="2">
    <source>
        <dbReference type="ARBA" id="ARBA00022723"/>
    </source>
</evidence>
<evidence type="ECO:0000256" key="1">
    <source>
        <dbReference type="ARBA" id="ARBA00006576"/>
    </source>
</evidence>
<reference evidence="7" key="1">
    <citation type="submission" date="2021-01" db="EMBL/GenBank/DDBJ databases">
        <authorList>
            <person name="Corre E."/>
            <person name="Pelletier E."/>
            <person name="Niang G."/>
            <person name="Scheremetjew M."/>
            <person name="Finn R."/>
            <person name="Kale V."/>
            <person name="Holt S."/>
            <person name="Cochrane G."/>
            <person name="Meng A."/>
            <person name="Brown T."/>
            <person name="Cohen L."/>
        </authorList>
    </citation>
    <scope>NUCLEOTIDE SEQUENCE</scope>
    <source>
        <strain evidence="7">CCCM811</strain>
    </source>
</reference>
<dbReference type="InterPro" id="IPR002125">
    <property type="entry name" value="CMP_dCMP_dom"/>
</dbReference>
<comment type="similarity">
    <text evidence="1">Belongs to the cytidine and deoxycytidylate deaminase family.</text>
</comment>
<evidence type="ECO:0000313" key="7">
    <source>
        <dbReference type="EMBL" id="CAE0661279.1"/>
    </source>
</evidence>
<accession>A0A7S3YTA2</accession>
<dbReference type="PANTHER" id="PTHR11079:SF161">
    <property type="entry name" value="CMP_DCMP-TYPE DEAMINASE DOMAIN-CONTAINING PROTEIN"/>
    <property type="match status" value="1"/>
</dbReference>
<dbReference type="GO" id="GO:0008270">
    <property type="term" value="F:zinc ion binding"/>
    <property type="evidence" value="ECO:0007669"/>
    <property type="project" value="InterPro"/>
</dbReference>
<dbReference type="GO" id="GO:0047974">
    <property type="term" value="F:guanosine deaminase activity"/>
    <property type="evidence" value="ECO:0007669"/>
    <property type="project" value="TreeGrafter"/>
</dbReference>
<evidence type="ECO:0000256" key="3">
    <source>
        <dbReference type="ARBA" id="ARBA00022801"/>
    </source>
</evidence>
<evidence type="ECO:0000256" key="5">
    <source>
        <dbReference type="SAM" id="MobiDB-lite"/>
    </source>
</evidence>
<gene>
    <name evidence="7" type="ORF">LGLO00237_LOCUS12869</name>
</gene>
<organism evidence="7">
    <name type="scientific">Lotharella globosa</name>
    <dbReference type="NCBI Taxonomy" id="91324"/>
    <lineage>
        <taxon>Eukaryota</taxon>
        <taxon>Sar</taxon>
        <taxon>Rhizaria</taxon>
        <taxon>Cercozoa</taxon>
        <taxon>Chlorarachniophyceae</taxon>
        <taxon>Lotharella</taxon>
    </lineage>
</organism>
<dbReference type="FunFam" id="3.40.140.10:FF:000011">
    <property type="entry name" value="tRNA-specific adenosine deaminase"/>
    <property type="match status" value="1"/>
</dbReference>
<name>A0A7S3YTA2_9EUKA</name>
<dbReference type="SUPFAM" id="SSF53927">
    <property type="entry name" value="Cytidine deaminase-like"/>
    <property type="match status" value="1"/>
</dbReference>
<feature type="region of interest" description="Disordered" evidence="5">
    <location>
        <begin position="17"/>
        <end position="46"/>
    </location>
</feature>
<dbReference type="Gene3D" id="3.40.140.10">
    <property type="entry name" value="Cytidine Deaminase, domain 2"/>
    <property type="match status" value="1"/>
</dbReference>
<sequence>MSRCQDTPFINRKIFFAQSGNPGNNSAKATRGIMSSQEPTKKTETTGTVKAEDAKAVKKYMDVAVQEAKEGVERGEGGPFGAVVVNSKGEIVSRAHNMVLQTNDPTAHAEMTAIQKASSKLGRFDLSDCKIYTTCEPCPMCFGAIHWAKIPVCVYSASVDHAADAGFDNQNIYDAIRQTHSTDEKMCEMSQEQHEGAVDVMKLKYDLY</sequence>
<dbReference type="EMBL" id="HBIV01017712">
    <property type="protein sequence ID" value="CAE0661279.1"/>
    <property type="molecule type" value="Transcribed_RNA"/>
</dbReference>
<keyword evidence="2" id="KW-0479">Metal-binding</keyword>
<dbReference type="InterPro" id="IPR016193">
    <property type="entry name" value="Cytidine_deaminase-like"/>
</dbReference>
<evidence type="ECO:0000259" key="6">
    <source>
        <dbReference type="PROSITE" id="PS51747"/>
    </source>
</evidence>
<evidence type="ECO:0000256" key="4">
    <source>
        <dbReference type="ARBA" id="ARBA00022833"/>
    </source>
</evidence>
<proteinExistence type="inferred from homology"/>